<sequence length="124" mass="13211">MVSFTKSLAVIPLLCAIAAAQFGGWHDDDLTDSTRQVLLRAVGSESFYKAGVQRVCVSEIKSVKSQVVSGSNYKFQVTGCVVSDAHAIGVCTTASCPQPKKLEVEVFDQPWTQTLSVTGVSARA</sequence>
<reference evidence="2" key="2">
    <citation type="journal article" date="2023" name="Microbiol Resour">
        <title>Decontamination and Annotation of the Draft Genome Sequence of the Oomycete Lagenidium giganteum ARSEF 373.</title>
        <authorList>
            <person name="Morgan W.R."/>
            <person name="Tartar A."/>
        </authorList>
    </citation>
    <scope>NUCLEOTIDE SEQUENCE</scope>
    <source>
        <strain evidence="2">ARSEF 373</strain>
    </source>
</reference>
<protein>
    <submittedName>
        <fullName evidence="2">Uncharacterized protein</fullName>
    </submittedName>
</protein>
<dbReference type="EMBL" id="DAKRPA010000024">
    <property type="protein sequence ID" value="DBA03004.1"/>
    <property type="molecule type" value="Genomic_DNA"/>
</dbReference>
<reference evidence="2" key="1">
    <citation type="submission" date="2022-11" db="EMBL/GenBank/DDBJ databases">
        <authorList>
            <person name="Morgan W.R."/>
            <person name="Tartar A."/>
        </authorList>
    </citation>
    <scope>NUCLEOTIDE SEQUENCE</scope>
    <source>
        <strain evidence="2">ARSEF 373</strain>
    </source>
</reference>
<name>A0AAV2ZC08_9STRA</name>
<evidence type="ECO:0000313" key="2">
    <source>
        <dbReference type="EMBL" id="DBA03004.1"/>
    </source>
</evidence>
<evidence type="ECO:0000256" key="1">
    <source>
        <dbReference type="SAM" id="SignalP"/>
    </source>
</evidence>
<accession>A0AAV2ZC08</accession>
<keyword evidence="3" id="KW-1185">Reference proteome</keyword>
<feature type="chain" id="PRO_5043977076" evidence="1">
    <location>
        <begin position="21"/>
        <end position="124"/>
    </location>
</feature>
<evidence type="ECO:0000313" key="3">
    <source>
        <dbReference type="Proteomes" id="UP001146120"/>
    </source>
</evidence>
<dbReference type="Gene3D" id="3.10.450.10">
    <property type="match status" value="1"/>
</dbReference>
<dbReference type="Proteomes" id="UP001146120">
    <property type="component" value="Unassembled WGS sequence"/>
</dbReference>
<gene>
    <name evidence="2" type="ORF">N0F65_003192</name>
</gene>
<dbReference type="InterPro" id="IPR000010">
    <property type="entry name" value="Cystatin_dom"/>
</dbReference>
<organism evidence="2 3">
    <name type="scientific">Lagenidium giganteum</name>
    <dbReference type="NCBI Taxonomy" id="4803"/>
    <lineage>
        <taxon>Eukaryota</taxon>
        <taxon>Sar</taxon>
        <taxon>Stramenopiles</taxon>
        <taxon>Oomycota</taxon>
        <taxon>Peronosporomycetes</taxon>
        <taxon>Pythiales</taxon>
        <taxon>Pythiaceae</taxon>
    </lineage>
</organism>
<dbReference type="AlphaFoldDB" id="A0AAV2ZC08"/>
<proteinExistence type="predicted"/>
<feature type="signal peptide" evidence="1">
    <location>
        <begin position="1"/>
        <end position="20"/>
    </location>
</feature>
<keyword evidence="1" id="KW-0732">Signal</keyword>
<comment type="caution">
    <text evidence="2">The sequence shown here is derived from an EMBL/GenBank/DDBJ whole genome shotgun (WGS) entry which is preliminary data.</text>
</comment>
<dbReference type="CDD" id="cd00042">
    <property type="entry name" value="CY"/>
    <property type="match status" value="1"/>
</dbReference>
<dbReference type="SUPFAM" id="SSF54403">
    <property type="entry name" value="Cystatin/monellin"/>
    <property type="match status" value="1"/>
</dbReference>
<dbReference type="InterPro" id="IPR046350">
    <property type="entry name" value="Cystatin_sf"/>
</dbReference>
<dbReference type="GO" id="GO:0004869">
    <property type="term" value="F:cysteine-type endopeptidase inhibitor activity"/>
    <property type="evidence" value="ECO:0007669"/>
    <property type="project" value="InterPro"/>
</dbReference>